<accession>A0AAW5K8F3</accession>
<evidence type="ECO:0000313" key="3">
    <source>
        <dbReference type="Proteomes" id="UP001205919"/>
    </source>
</evidence>
<comment type="caution">
    <text evidence="2">The sequence shown here is derived from an EMBL/GenBank/DDBJ whole genome shotgun (WGS) entry which is preliminary data.</text>
</comment>
<keyword evidence="1" id="KW-0812">Transmembrane</keyword>
<organism evidence="2 3">
    <name type="scientific">Cloacibacillus evryensis</name>
    <dbReference type="NCBI Taxonomy" id="508460"/>
    <lineage>
        <taxon>Bacteria</taxon>
        <taxon>Thermotogati</taxon>
        <taxon>Synergistota</taxon>
        <taxon>Synergistia</taxon>
        <taxon>Synergistales</taxon>
        <taxon>Synergistaceae</taxon>
        <taxon>Cloacibacillus</taxon>
    </lineage>
</organism>
<dbReference type="AlphaFoldDB" id="A0AAW5K8F3"/>
<proteinExistence type="predicted"/>
<keyword evidence="3" id="KW-1185">Reference proteome</keyword>
<feature type="transmembrane region" description="Helical" evidence="1">
    <location>
        <begin position="66"/>
        <end position="89"/>
    </location>
</feature>
<name>A0AAW5K8F3_9BACT</name>
<keyword evidence="1" id="KW-1133">Transmembrane helix</keyword>
<protein>
    <submittedName>
        <fullName evidence="2">Uncharacterized protein</fullName>
    </submittedName>
</protein>
<dbReference type="Proteomes" id="UP001205919">
    <property type="component" value="Unassembled WGS sequence"/>
</dbReference>
<gene>
    <name evidence="2" type="ORF">NE630_09175</name>
</gene>
<keyword evidence="1" id="KW-0472">Membrane</keyword>
<evidence type="ECO:0000313" key="2">
    <source>
        <dbReference type="EMBL" id="MCQ4814597.1"/>
    </source>
</evidence>
<dbReference type="EMBL" id="JANFYT010000017">
    <property type="protein sequence ID" value="MCQ4814597.1"/>
    <property type="molecule type" value="Genomic_DNA"/>
</dbReference>
<dbReference type="RefSeq" id="WP_008708695.1">
    <property type="nucleotide sequence ID" value="NZ_CABKQM010000002.1"/>
</dbReference>
<reference evidence="2 3" key="1">
    <citation type="submission" date="2022-06" db="EMBL/GenBank/DDBJ databases">
        <title>Isolation of gut microbiota from human fecal samples.</title>
        <authorList>
            <person name="Pamer E.G."/>
            <person name="Barat B."/>
            <person name="Waligurski E."/>
            <person name="Medina S."/>
            <person name="Paddock L."/>
            <person name="Mostad J."/>
        </authorList>
    </citation>
    <scope>NUCLEOTIDE SEQUENCE [LARGE SCALE GENOMIC DNA]</scope>
    <source>
        <strain evidence="2 3">DFI.9.90</strain>
    </source>
</reference>
<sequence>MDKNCFEKITLAKGEVNLYDFGGMKLHAYRTNDFLADEVFVVEKEGQAVVIESPCFFDNDRELEGYIAGTGLAVAGLLLAYHMAGGGFLPGVKRYATRQADKYGHRGGGKALIDSFTDAFGAAFDNAVHQVTDYVESGEVTIGGIRFNIIPTHEAFDVEIPEIEAVYTHMLGHDCHSIVAGAAHAGAMIGRLKGFLAKGYRLVLTSHYTPEDLKDVETKIAYLEALTEIASGCAGADSFKAAVKERYGNYGGENYLDMTARFFFG</sequence>
<evidence type="ECO:0000256" key="1">
    <source>
        <dbReference type="SAM" id="Phobius"/>
    </source>
</evidence>